<accession>A0A1I2HEP5</accession>
<evidence type="ECO:0000313" key="5">
    <source>
        <dbReference type="Proteomes" id="UP000183410"/>
    </source>
</evidence>
<dbReference type="Pfam" id="PF00440">
    <property type="entry name" value="TetR_N"/>
    <property type="match status" value="1"/>
</dbReference>
<name>A0A1I2HEP5_9BACL</name>
<organism evidence="4 5">
    <name type="scientific">Paenibacillus algorifonticola</name>
    <dbReference type="NCBI Taxonomy" id="684063"/>
    <lineage>
        <taxon>Bacteria</taxon>
        <taxon>Bacillati</taxon>
        <taxon>Bacillota</taxon>
        <taxon>Bacilli</taxon>
        <taxon>Bacillales</taxon>
        <taxon>Paenibacillaceae</taxon>
        <taxon>Paenibacillus</taxon>
    </lineage>
</organism>
<dbReference type="OrthoDB" id="881297at2"/>
<keyword evidence="1 2" id="KW-0238">DNA-binding</keyword>
<dbReference type="AlphaFoldDB" id="A0A1I2HEP5"/>
<gene>
    <name evidence="4" type="ORF">SAMN04487969_12244</name>
</gene>
<evidence type="ECO:0000259" key="3">
    <source>
        <dbReference type="PROSITE" id="PS50977"/>
    </source>
</evidence>
<dbReference type="Proteomes" id="UP000183410">
    <property type="component" value="Unassembled WGS sequence"/>
</dbReference>
<feature type="domain" description="HTH tetR-type" evidence="3">
    <location>
        <begin position="12"/>
        <end position="72"/>
    </location>
</feature>
<feature type="DNA-binding region" description="H-T-H motif" evidence="2">
    <location>
        <begin position="35"/>
        <end position="54"/>
    </location>
</feature>
<reference evidence="5" key="1">
    <citation type="submission" date="2016-10" db="EMBL/GenBank/DDBJ databases">
        <authorList>
            <person name="Varghese N."/>
            <person name="Submissions S."/>
        </authorList>
    </citation>
    <scope>NUCLEOTIDE SEQUENCE [LARGE SCALE GENOMIC DNA]</scope>
    <source>
        <strain evidence="5">CGMCC 1.10223</strain>
    </source>
</reference>
<proteinExistence type="predicted"/>
<evidence type="ECO:0000313" key="4">
    <source>
        <dbReference type="EMBL" id="SFF27780.1"/>
    </source>
</evidence>
<sequence>MHDENKVNDKLNETRLRLIVKLMPYVLKNGFQALRMDDIAKIMDVSRATLYKYFSAKEEIIGGLVEGFVTYINELVGDEMESERSYGIRFQRLFEQSVLLAVNITDVFLKELTDSYPNGYDRLKNAMQKREQQLLDFYAEGVQKGIFNKISGKLLILQDELLQSMIDVKYLVENQLSVHQVLSDYYILKKLQLFKPEKLEVVDDELMSPRFDYLVQKINKSLY</sequence>
<dbReference type="EMBL" id="FONN01000022">
    <property type="protein sequence ID" value="SFF27780.1"/>
    <property type="molecule type" value="Genomic_DNA"/>
</dbReference>
<dbReference type="InterPro" id="IPR001647">
    <property type="entry name" value="HTH_TetR"/>
</dbReference>
<dbReference type="InterPro" id="IPR009057">
    <property type="entry name" value="Homeodomain-like_sf"/>
</dbReference>
<dbReference type="RefSeq" id="WP_046233759.1">
    <property type="nucleotide sequence ID" value="NZ_FONN01000022.1"/>
</dbReference>
<protein>
    <submittedName>
        <fullName evidence="4">Transcriptional regulator, TetR family</fullName>
    </submittedName>
</protein>
<evidence type="ECO:0000256" key="1">
    <source>
        <dbReference type="ARBA" id="ARBA00023125"/>
    </source>
</evidence>
<dbReference type="GO" id="GO:0003677">
    <property type="term" value="F:DNA binding"/>
    <property type="evidence" value="ECO:0007669"/>
    <property type="project" value="UniProtKB-UniRule"/>
</dbReference>
<dbReference type="PROSITE" id="PS50977">
    <property type="entry name" value="HTH_TETR_2"/>
    <property type="match status" value="1"/>
</dbReference>
<dbReference type="Gene3D" id="1.10.357.10">
    <property type="entry name" value="Tetracycline Repressor, domain 2"/>
    <property type="match status" value="1"/>
</dbReference>
<dbReference type="SUPFAM" id="SSF46689">
    <property type="entry name" value="Homeodomain-like"/>
    <property type="match status" value="1"/>
</dbReference>
<keyword evidence="5" id="KW-1185">Reference proteome</keyword>
<evidence type="ECO:0000256" key="2">
    <source>
        <dbReference type="PROSITE-ProRule" id="PRU00335"/>
    </source>
</evidence>